<sequence>MEFGDAFGKLADEQFLMDAGAALGGYMSANLAQQYGPNVAMGYTVPPEVYDAGVVVGAELALSGRMKRHVQVGGGVALGEDLARRTGVLARIGGN</sequence>
<organism evidence="1 2">
    <name type="scientific">Salinirubellus salinus</name>
    <dbReference type="NCBI Taxonomy" id="1364945"/>
    <lineage>
        <taxon>Archaea</taxon>
        <taxon>Methanobacteriati</taxon>
        <taxon>Methanobacteriota</taxon>
        <taxon>Stenosarchaea group</taxon>
        <taxon>Halobacteria</taxon>
        <taxon>Halobacteriales</taxon>
        <taxon>Natronomonadaceae</taxon>
        <taxon>Salinirubellus</taxon>
    </lineage>
</organism>
<dbReference type="RefSeq" id="WP_260594261.1">
    <property type="nucleotide sequence ID" value="NZ_CP104003.1"/>
</dbReference>
<gene>
    <name evidence="1" type="ORF">N0B31_02745</name>
</gene>
<dbReference type="Proteomes" id="UP001057580">
    <property type="component" value="Chromosome"/>
</dbReference>
<dbReference type="EMBL" id="CP104003">
    <property type="protein sequence ID" value="UWM55209.1"/>
    <property type="molecule type" value="Genomic_DNA"/>
</dbReference>
<proteinExistence type="predicted"/>
<name>A0A9E7R4T4_9EURY</name>
<dbReference type="GeneID" id="74941305"/>
<dbReference type="KEGG" id="ssai:N0B31_02745"/>
<accession>A0A9E7R4T4</accession>
<protein>
    <submittedName>
        <fullName evidence="1">Uncharacterized protein</fullName>
    </submittedName>
</protein>
<keyword evidence="2" id="KW-1185">Reference proteome</keyword>
<dbReference type="AlphaFoldDB" id="A0A9E7R4T4"/>
<evidence type="ECO:0000313" key="2">
    <source>
        <dbReference type="Proteomes" id="UP001057580"/>
    </source>
</evidence>
<evidence type="ECO:0000313" key="1">
    <source>
        <dbReference type="EMBL" id="UWM55209.1"/>
    </source>
</evidence>
<reference evidence="1" key="1">
    <citation type="submission" date="2022-09" db="EMBL/GenBank/DDBJ databases">
        <title>Diverse halophilic archaea isolated from saline environments.</title>
        <authorList>
            <person name="Cui H.-L."/>
        </authorList>
    </citation>
    <scope>NUCLEOTIDE SEQUENCE</scope>
    <source>
        <strain evidence="1">ZS-35-S2</strain>
    </source>
</reference>